<reference evidence="1 2" key="1">
    <citation type="submission" date="2021-03" db="EMBL/GenBank/DDBJ databases">
        <title>Flavobacterium kribbensis sp. nov, an endophytic bacteria, isolated from soybean.</title>
        <authorList>
            <person name="Lee J."/>
            <person name="Seo J."/>
        </authorList>
    </citation>
    <scope>NUCLEOTIDE SEQUENCE [LARGE SCALE GENOMIC DNA]</scope>
    <source>
        <strain evidence="1 2">BB8</strain>
    </source>
</reference>
<dbReference type="EMBL" id="CP071448">
    <property type="protein sequence ID" value="QSW90721.1"/>
    <property type="molecule type" value="Genomic_DNA"/>
</dbReference>
<dbReference type="RefSeq" id="WP_207297870.1">
    <property type="nucleotide sequence ID" value="NZ_CP071448.1"/>
</dbReference>
<proteinExistence type="predicted"/>
<evidence type="ECO:0000313" key="1">
    <source>
        <dbReference type="EMBL" id="QSW90721.1"/>
    </source>
</evidence>
<accession>A0ABX7QJF5</accession>
<keyword evidence="2" id="KW-1185">Reference proteome</keyword>
<organism evidence="1 2">
    <name type="scientific">Flavobacterium endoglycinae</name>
    <dbReference type="NCBI Taxonomy" id="2816357"/>
    <lineage>
        <taxon>Bacteria</taxon>
        <taxon>Pseudomonadati</taxon>
        <taxon>Bacteroidota</taxon>
        <taxon>Flavobacteriia</taxon>
        <taxon>Flavobacteriales</taxon>
        <taxon>Flavobacteriaceae</taxon>
        <taxon>Flavobacterium</taxon>
    </lineage>
</organism>
<gene>
    <name evidence="1" type="ORF">J0383_07895</name>
</gene>
<name>A0ABX7QJF5_9FLAO</name>
<protein>
    <recommendedName>
        <fullName evidence="3">Type II toxin-antitoxin system RelE/ParE family toxin</fullName>
    </recommendedName>
</protein>
<dbReference type="Proteomes" id="UP000663440">
    <property type="component" value="Chromosome"/>
</dbReference>
<evidence type="ECO:0000313" key="2">
    <source>
        <dbReference type="Proteomes" id="UP000663440"/>
    </source>
</evidence>
<sequence>MAKQFVKITKTYSAKNRLCTAILESMDSIDHSLFSNKEYAVKDIKRRYDEALDNYKGKATVPKLQNHQANKKEILYYVEDVIHISIYNVEWQDI</sequence>
<evidence type="ECO:0008006" key="3">
    <source>
        <dbReference type="Google" id="ProtNLM"/>
    </source>
</evidence>